<name>A0A917J1E5_9BACT</name>
<keyword evidence="2" id="KW-1185">Reference proteome</keyword>
<gene>
    <name evidence="1" type="ORF">GCM10011379_26100</name>
</gene>
<dbReference type="EMBL" id="BMIB01000003">
    <property type="protein sequence ID" value="GGH69111.1"/>
    <property type="molecule type" value="Genomic_DNA"/>
</dbReference>
<comment type="caution">
    <text evidence="1">The sequence shown here is derived from an EMBL/GenBank/DDBJ whole genome shotgun (WGS) entry which is preliminary data.</text>
</comment>
<accession>A0A917J1E5</accession>
<dbReference type="AlphaFoldDB" id="A0A917J1E5"/>
<proteinExistence type="predicted"/>
<evidence type="ECO:0000313" key="1">
    <source>
        <dbReference type="EMBL" id="GGH69111.1"/>
    </source>
</evidence>
<reference evidence="1" key="1">
    <citation type="journal article" date="2014" name="Int. J. Syst. Evol. Microbiol.">
        <title>Complete genome sequence of Corynebacterium casei LMG S-19264T (=DSM 44701T), isolated from a smear-ripened cheese.</title>
        <authorList>
            <consortium name="US DOE Joint Genome Institute (JGI-PGF)"/>
            <person name="Walter F."/>
            <person name="Albersmeier A."/>
            <person name="Kalinowski J."/>
            <person name="Ruckert C."/>
        </authorList>
    </citation>
    <scope>NUCLEOTIDE SEQUENCE</scope>
    <source>
        <strain evidence="1">CGMCC 1.15290</strain>
    </source>
</reference>
<reference evidence="1" key="2">
    <citation type="submission" date="2020-09" db="EMBL/GenBank/DDBJ databases">
        <authorList>
            <person name="Sun Q."/>
            <person name="Zhou Y."/>
        </authorList>
    </citation>
    <scope>NUCLEOTIDE SEQUENCE</scope>
    <source>
        <strain evidence="1">CGMCC 1.15290</strain>
    </source>
</reference>
<dbReference type="Proteomes" id="UP000627292">
    <property type="component" value="Unassembled WGS sequence"/>
</dbReference>
<organism evidence="1 2">
    <name type="scientific">Filimonas zeae</name>
    <dbReference type="NCBI Taxonomy" id="1737353"/>
    <lineage>
        <taxon>Bacteria</taxon>
        <taxon>Pseudomonadati</taxon>
        <taxon>Bacteroidota</taxon>
        <taxon>Chitinophagia</taxon>
        <taxon>Chitinophagales</taxon>
        <taxon>Chitinophagaceae</taxon>
        <taxon>Filimonas</taxon>
    </lineage>
</organism>
<evidence type="ECO:0000313" key="2">
    <source>
        <dbReference type="Proteomes" id="UP000627292"/>
    </source>
</evidence>
<protein>
    <submittedName>
        <fullName evidence="1">Uncharacterized protein</fullName>
    </submittedName>
</protein>
<sequence>MDNRFIPLVTCVYKHSYYNDGKLKTFRVFPGEDTAAWLVRNDVLFRQYEDRFTIYYNSLFHGRERSREELCTGDGTILEFYLQNNDAYFAQYTEGVQTFTPGKALPVFSNTYTTGFLHGGEAVSGDALEYDSTVLQQLALANKKPYACLRLHLTGDMQELYTIQFTAKATYWRYVLAAGHLQQLQNPAVIARQGAGVFTGPEWVNIPGKDKVVCFVSADKIVLSEIPKREWQLVEQYDAATGRFKVVKKTLPAPDISHISVLDAADTFAIYNYSEIIL</sequence>